<evidence type="ECO:0000313" key="2">
    <source>
        <dbReference type="Proteomes" id="UP000777438"/>
    </source>
</evidence>
<accession>A0A9P9AGF9</accession>
<name>A0A9P9AGF9_9HYPO</name>
<protein>
    <submittedName>
        <fullName evidence="1">Uncharacterized protein</fullName>
    </submittedName>
</protein>
<reference evidence="1 2" key="1">
    <citation type="journal article" date="2021" name="Nat. Commun.">
        <title>Genetic determinants of endophytism in the Arabidopsis root mycobiome.</title>
        <authorList>
            <person name="Mesny F."/>
            <person name="Miyauchi S."/>
            <person name="Thiergart T."/>
            <person name="Pickel B."/>
            <person name="Atanasova L."/>
            <person name="Karlsson M."/>
            <person name="Huettel B."/>
            <person name="Barry K.W."/>
            <person name="Haridas S."/>
            <person name="Chen C."/>
            <person name="Bauer D."/>
            <person name="Andreopoulos W."/>
            <person name="Pangilinan J."/>
            <person name="LaButti K."/>
            <person name="Riley R."/>
            <person name="Lipzen A."/>
            <person name="Clum A."/>
            <person name="Drula E."/>
            <person name="Henrissat B."/>
            <person name="Kohler A."/>
            <person name="Grigoriev I.V."/>
            <person name="Martin F.M."/>
            <person name="Hacquard S."/>
        </authorList>
    </citation>
    <scope>NUCLEOTIDE SEQUENCE [LARGE SCALE GENOMIC DNA]</scope>
    <source>
        <strain evidence="1 2">MPI-CAGE-CH-0241</strain>
    </source>
</reference>
<dbReference type="EMBL" id="JAGPYM010000096">
    <property type="protein sequence ID" value="KAH6867601.1"/>
    <property type="molecule type" value="Genomic_DNA"/>
</dbReference>
<dbReference type="AlphaFoldDB" id="A0A9P9AGF9"/>
<keyword evidence="2" id="KW-1185">Reference proteome</keyword>
<comment type="caution">
    <text evidence="1">The sequence shown here is derived from an EMBL/GenBank/DDBJ whole genome shotgun (WGS) entry which is preliminary data.</text>
</comment>
<organism evidence="1 2">
    <name type="scientific">Thelonectria olida</name>
    <dbReference type="NCBI Taxonomy" id="1576542"/>
    <lineage>
        <taxon>Eukaryota</taxon>
        <taxon>Fungi</taxon>
        <taxon>Dikarya</taxon>
        <taxon>Ascomycota</taxon>
        <taxon>Pezizomycotina</taxon>
        <taxon>Sordariomycetes</taxon>
        <taxon>Hypocreomycetidae</taxon>
        <taxon>Hypocreales</taxon>
        <taxon>Nectriaceae</taxon>
        <taxon>Thelonectria</taxon>
    </lineage>
</organism>
<sequence length="86" mass="9532">MLALYILSIPRNWWCCSHGPPSITSGLRTESDAGVTHTPQAKLAIRRTRRVVDGARFAVGWNVPSKCAAGRMSSSRYAMCLTIRRL</sequence>
<proteinExistence type="predicted"/>
<dbReference type="Proteomes" id="UP000777438">
    <property type="component" value="Unassembled WGS sequence"/>
</dbReference>
<evidence type="ECO:0000313" key="1">
    <source>
        <dbReference type="EMBL" id="KAH6867601.1"/>
    </source>
</evidence>
<gene>
    <name evidence="1" type="ORF">B0T10DRAFT_502299</name>
</gene>